<sequence>MPTLISPLKLAATSAILGLTVFNINPVKAATWVRNGIIVSKDNYSDTRFPGINFGDNDYLAVGQLDGQTGKQVAYLGFDFQSLVSDLTPYLDAGAQIRNLRATLLFNQTYDALQNPNTDPSFPPVPTINIREVDYNSWNEETPIDPDRENNGTIFFGGGISEGRNSRFNTSVDGTFNTFIRNLLQNKTSEFSLAIEPVETFDLPFPPFNTFPGDTLFSSEGGNSDQQPRIDLSFELWNESFKILDSNNPTPNFKLNSLAGGDTFKEHRLVKGRDRQDQVLDQVDWLWSNNTPTEFEFQCSNNRATVTFFANDDNNTDRVISSQVNTCQNIEGLKLFSVVKEVAANTSMEICVDEAGSLTNLTPINNFCSSSNLAVTNGLDREEKFFYFTDPTNRGGLGLTPTRMRGQITMGWENGNNPQEASANQRVAIQLIPLSTYQDPNPPNNQQDINEQSTNTNELSNVASVPESANVASVPESTSVVSFILLGLGGIPLKLSRKNRN</sequence>
<dbReference type="eggNOG" id="ENOG5030Q52">
    <property type="taxonomic scope" value="Bacteria"/>
</dbReference>
<dbReference type="AlphaFoldDB" id="B1WWQ9"/>
<dbReference type="OrthoDB" id="428620at2"/>
<dbReference type="EMBL" id="CP000806">
    <property type="protein sequence ID" value="ACB50783.1"/>
    <property type="molecule type" value="Genomic_DNA"/>
</dbReference>
<evidence type="ECO:0000313" key="2">
    <source>
        <dbReference type="EMBL" id="ACB50783.1"/>
    </source>
</evidence>
<reference evidence="2 3" key="1">
    <citation type="journal article" date="2008" name="Proc. Natl. Acad. Sci. U.S.A.">
        <title>The genome of Cyanothece 51142, a unicellular diazotrophic cyanobacterium important in the marine nitrogen cycle.</title>
        <authorList>
            <person name="Welsh E.A."/>
            <person name="Liberton M."/>
            <person name="Stoeckel J."/>
            <person name="Loh T."/>
            <person name="Elvitigala T."/>
            <person name="Wang C."/>
            <person name="Wollam A."/>
            <person name="Fulton R.S."/>
            <person name="Clifton S.W."/>
            <person name="Jacobs J.M."/>
            <person name="Aurora R."/>
            <person name="Ghosh B.K."/>
            <person name="Sherman L.A."/>
            <person name="Smith R.D."/>
            <person name="Wilson R.K."/>
            <person name="Pakrasi H.B."/>
        </authorList>
    </citation>
    <scope>NUCLEOTIDE SEQUENCE [LARGE SCALE GENOMIC DNA]</scope>
    <source>
        <strain evidence="3">ATCC 51142 / BH68</strain>
    </source>
</reference>
<evidence type="ECO:0000313" key="3">
    <source>
        <dbReference type="Proteomes" id="UP000001203"/>
    </source>
</evidence>
<organism evidence="2 3">
    <name type="scientific">Crocosphaera subtropica (strain ATCC 51142 / BH68)</name>
    <name type="common">Cyanothece sp. (strain ATCC 51142)</name>
    <dbReference type="NCBI Taxonomy" id="43989"/>
    <lineage>
        <taxon>Bacteria</taxon>
        <taxon>Bacillati</taxon>
        <taxon>Cyanobacteriota</taxon>
        <taxon>Cyanophyceae</taxon>
        <taxon>Oscillatoriophycideae</taxon>
        <taxon>Chroococcales</taxon>
        <taxon>Aphanothecaceae</taxon>
        <taxon>Crocosphaera</taxon>
        <taxon>Crocosphaera subtropica</taxon>
    </lineage>
</organism>
<dbReference type="HOGENOM" id="CLU_543725_0_0_3"/>
<gene>
    <name evidence="2" type="ordered locus">cce_1433</name>
</gene>
<name>B1WWQ9_CROS5</name>
<dbReference type="KEGG" id="cyt:cce_1433"/>
<accession>B1WWQ9</accession>
<feature type="region of interest" description="Disordered" evidence="1">
    <location>
        <begin position="435"/>
        <end position="463"/>
    </location>
</feature>
<feature type="compositionally biased region" description="Polar residues" evidence="1">
    <location>
        <begin position="449"/>
        <end position="463"/>
    </location>
</feature>
<dbReference type="RefSeq" id="WP_009544244.1">
    <property type="nucleotide sequence ID" value="NC_010546.1"/>
</dbReference>
<evidence type="ECO:0000256" key="1">
    <source>
        <dbReference type="SAM" id="MobiDB-lite"/>
    </source>
</evidence>
<proteinExistence type="predicted"/>
<protein>
    <submittedName>
        <fullName evidence="2">Uncharacterized protein</fullName>
    </submittedName>
</protein>
<dbReference type="Proteomes" id="UP000001203">
    <property type="component" value="Chromosome circular"/>
</dbReference>
<keyword evidence="3" id="KW-1185">Reference proteome</keyword>